<dbReference type="Proteomes" id="UP001501676">
    <property type="component" value="Unassembled WGS sequence"/>
</dbReference>
<comment type="caution">
    <text evidence="2">The sequence shown here is derived from an EMBL/GenBank/DDBJ whole genome shotgun (WGS) entry which is preliminary data.</text>
</comment>
<protein>
    <recommendedName>
        <fullName evidence="1">N-acetyltransferase domain-containing protein</fullName>
    </recommendedName>
</protein>
<dbReference type="CDD" id="cd04301">
    <property type="entry name" value="NAT_SF"/>
    <property type="match status" value="1"/>
</dbReference>
<dbReference type="PROSITE" id="PS51186">
    <property type="entry name" value="GNAT"/>
    <property type="match status" value="1"/>
</dbReference>
<name>A0ABP6SXJ5_9ACTN</name>
<reference evidence="3" key="1">
    <citation type="journal article" date="2019" name="Int. J. Syst. Evol. Microbiol.">
        <title>The Global Catalogue of Microorganisms (GCM) 10K type strain sequencing project: providing services to taxonomists for standard genome sequencing and annotation.</title>
        <authorList>
            <consortium name="The Broad Institute Genomics Platform"/>
            <consortium name="The Broad Institute Genome Sequencing Center for Infectious Disease"/>
            <person name="Wu L."/>
            <person name="Ma J."/>
        </authorList>
    </citation>
    <scope>NUCLEOTIDE SEQUENCE [LARGE SCALE GENOMIC DNA]</scope>
    <source>
        <strain evidence="3">JCM 9458</strain>
    </source>
</reference>
<dbReference type="EMBL" id="BAAAYN010000017">
    <property type="protein sequence ID" value="GAA3387301.1"/>
    <property type="molecule type" value="Genomic_DNA"/>
</dbReference>
<dbReference type="RefSeq" id="WP_345728603.1">
    <property type="nucleotide sequence ID" value="NZ_BAAAYN010000017.1"/>
</dbReference>
<organism evidence="2 3">
    <name type="scientific">Cryptosporangium minutisporangium</name>
    <dbReference type="NCBI Taxonomy" id="113569"/>
    <lineage>
        <taxon>Bacteria</taxon>
        <taxon>Bacillati</taxon>
        <taxon>Actinomycetota</taxon>
        <taxon>Actinomycetes</taxon>
        <taxon>Cryptosporangiales</taxon>
        <taxon>Cryptosporangiaceae</taxon>
        <taxon>Cryptosporangium</taxon>
    </lineage>
</organism>
<dbReference type="InterPro" id="IPR016181">
    <property type="entry name" value="Acyl_CoA_acyltransferase"/>
</dbReference>
<dbReference type="SUPFAM" id="SSF55729">
    <property type="entry name" value="Acyl-CoA N-acyltransferases (Nat)"/>
    <property type="match status" value="2"/>
</dbReference>
<proteinExistence type="predicted"/>
<gene>
    <name evidence="2" type="ORF">GCM10020369_29310</name>
</gene>
<evidence type="ECO:0000313" key="2">
    <source>
        <dbReference type="EMBL" id="GAA3387301.1"/>
    </source>
</evidence>
<dbReference type="Gene3D" id="3.40.630.30">
    <property type="match status" value="1"/>
</dbReference>
<evidence type="ECO:0000259" key="1">
    <source>
        <dbReference type="PROSITE" id="PS51186"/>
    </source>
</evidence>
<accession>A0ABP6SXJ5</accession>
<sequence>MPIRSDASPATSLPPGLTVRAAVLADAPAIRTLINEVDLVDTGEGGYAVEEVEADLRRTADLARDSWLAFDRDRLVAYAILWPASSGLRLDVDHYVLRDALPAGIHLLDLLIVRSAEIAAATPGAGDADLHLALTPDSVLAVHALPARGWRNVRRHHVLTRPVSVDVDSPPKVPGDVQIRVVTSPADEEIAYRLVQETFAGHFGFEATSYAEWRKRMDADHRDWSLTWIASRVDAATGQLVDVGVLVGHNEREATGWVQNLGTVAAARGTGIATLLLRTAFAVFAQRGRSAVGLGVDTENVHNALRFYTGLGFELQFAADTWRLLVPPAPRA</sequence>
<feature type="domain" description="N-acetyltransferase" evidence="1">
    <location>
        <begin position="177"/>
        <end position="330"/>
    </location>
</feature>
<dbReference type="Pfam" id="PF00583">
    <property type="entry name" value="Acetyltransf_1"/>
    <property type="match status" value="1"/>
</dbReference>
<dbReference type="InterPro" id="IPR000182">
    <property type="entry name" value="GNAT_dom"/>
</dbReference>
<keyword evidence="3" id="KW-1185">Reference proteome</keyword>
<evidence type="ECO:0000313" key="3">
    <source>
        <dbReference type="Proteomes" id="UP001501676"/>
    </source>
</evidence>